<accession>A0A1D1UWN9</accession>
<dbReference type="Pfam" id="PF00002">
    <property type="entry name" value="7tm_2"/>
    <property type="match status" value="1"/>
</dbReference>
<keyword evidence="7" id="KW-0732">Signal</keyword>
<name>A0A1D1UWN9_RAMVA</name>
<comment type="subcellular location">
    <subcellularLocation>
        <location evidence="1">Membrane</location>
        <topology evidence="1">Multi-pass membrane protein</topology>
    </subcellularLocation>
</comment>
<dbReference type="Gene3D" id="1.20.1070.10">
    <property type="entry name" value="Rhodopsin 7-helix transmembrane proteins"/>
    <property type="match status" value="1"/>
</dbReference>
<evidence type="ECO:0000256" key="2">
    <source>
        <dbReference type="ARBA" id="ARBA00022692"/>
    </source>
</evidence>
<evidence type="ECO:0000256" key="3">
    <source>
        <dbReference type="ARBA" id="ARBA00022989"/>
    </source>
</evidence>
<dbReference type="Proteomes" id="UP000186922">
    <property type="component" value="Unassembled WGS sequence"/>
</dbReference>
<evidence type="ECO:0000256" key="4">
    <source>
        <dbReference type="ARBA" id="ARBA00023136"/>
    </source>
</evidence>
<feature type="transmembrane region" description="Helical" evidence="6">
    <location>
        <begin position="713"/>
        <end position="733"/>
    </location>
</feature>
<keyword evidence="2 6" id="KW-0812">Transmembrane</keyword>
<evidence type="ECO:0000313" key="10">
    <source>
        <dbReference type="Proteomes" id="UP000186922"/>
    </source>
</evidence>
<evidence type="ECO:0000256" key="5">
    <source>
        <dbReference type="SAM" id="MobiDB-lite"/>
    </source>
</evidence>
<dbReference type="STRING" id="947166.A0A1D1UWN9"/>
<feature type="transmembrane region" description="Helical" evidence="6">
    <location>
        <begin position="688"/>
        <end position="707"/>
    </location>
</feature>
<dbReference type="GO" id="GO:0004930">
    <property type="term" value="F:G protein-coupled receptor activity"/>
    <property type="evidence" value="ECO:0007669"/>
    <property type="project" value="InterPro"/>
</dbReference>
<dbReference type="OrthoDB" id="6134459at2759"/>
<dbReference type="PANTHER" id="PTHR45902">
    <property type="entry name" value="LATROPHILIN RECEPTOR-LIKE PROTEIN A"/>
    <property type="match status" value="1"/>
</dbReference>
<feature type="region of interest" description="Disordered" evidence="5">
    <location>
        <begin position="346"/>
        <end position="375"/>
    </location>
</feature>
<dbReference type="EMBL" id="BDGG01000002">
    <property type="protein sequence ID" value="GAU93010.1"/>
    <property type="molecule type" value="Genomic_DNA"/>
</dbReference>
<evidence type="ECO:0000256" key="7">
    <source>
        <dbReference type="SAM" id="SignalP"/>
    </source>
</evidence>
<comment type="caution">
    <text evidence="9">The sequence shown here is derived from an EMBL/GenBank/DDBJ whole genome shotgun (WGS) entry which is preliminary data.</text>
</comment>
<keyword evidence="10" id="KW-1185">Reference proteome</keyword>
<gene>
    <name evidence="9" type="primary">RvY_05010-1</name>
    <name evidence="9" type="synonym">RvY_05010.1</name>
    <name evidence="9" type="ORF">RvY_05010</name>
</gene>
<feature type="transmembrane region" description="Helical" evidence="6">
    <location>
        <begin position="512"/>
        <end position="533"/>
    </location>
</feature>
<dbReference type="PROSITE" id="PS50261">
    <property type="entry name" value="G_PROTEIN_RECEP_F2_4"/>
    <property type="match status" value="1"/>
</dbReference>
<feature type="chain" id="PRO_5008897704" description="G-protein coupled receptors family 2 profile 2 domain-containing protein" evidence="7">
    <location>
        <begin position="20"/>
        <end position="801"/>
    </location>
</feature>
<evidence type="ECO:0000313" key="9">
    <source>
        <dbReference type="EMBL" id="GAU93010.1"/>
    </source>
</evidence>
<feature type="signal peptide" evidence="7">
    <location>
        <begin position="1"/>
        <end position="19"/>
    </location>
</feature>
<dbReference type="InterPro" id="IPR053231">
    <property type="entry name" value="GPCR_LN-TM7"/>
</dbReference>
<feature type="transmembrane region" description="Helical" evidence="6">
    <location>
        <begin position="477"/>
        <end position="500"/>
    </location>
</feature>
<sequence>MDFWVLRMILLIRLTVVRTDPSQYGLPPSCSTFDVDCSMDNSGSTVTGRLMAGGNTGRCFCDPHCSVYQDCCSPSLDPTTVAEERSQEKCIALPYVSENDYTGIYAETTCADSSACPFSANDQLASLPAFSKSSNQTYLNLFCALCNEESYQDLVFGKLDVKCDEEVGEKNILLYFNRETEEGKSDLGDQIRKMCTPSYRIPDGQPATKCLRAVDTCLNGASAADENFCRSYLRPFFWQGTVLYRNLHCAQCAGLNLSLLEINDCLSPMLSLLGDLQSHGGDLSAKDIFDRGFAGYSMTILLDLNLDNGNVVGTQRKCPDGQVFDPWQNLCRPVMCPEGQAYREGSCRKNKPSRAGKTPTKLPVITAGPSRNSSGLNNEELDELQQDHVVHVSVHNHSLYGRENKSTVSQALVNTCPRIDLLPGEYTISGNFLYTIPSQQKFNLSEVMFISEDIVSVCLTDGLTNGQYVDINSDAKIILSVVCYALSILCLLLHFTVYILAGKTRMVPDLTLLSISASIFFGQLFLLLSPIIQQQFLVDSPLCKASAVLLHYFILCIFTWSSVVAYDITKSVMSLEHSSFSSTEYSSFWRYSLFAWSTPAVFVIIGLTMDQVIPYNPFSPAYGQHICWISRRKSLWVLLGAQLACVILANFVLYCITASALWRSHRLRLTLAVSSQVHATPPKERFRLYVKLAMIMGLAWIIGFFSIEIPVFGYVYILANGLQGVYIFAAFSCKRSVFQGVIKQDVFSTLPKRFSSSGSKKSALSHLSSLSAERSRKSSLQVNQIISCRKSIDIHSPPNRC</sequence>
<keyword evidence="4 6" id="KW-0472">Membrane</keyword>
<feature type="transmembrane region" description="Helical" evidence="6">
    <location>
        <begin position="545"/>
        <end position="568"/>
    </location>
</feature>
<organism evidence="9 10">
    <name type="scientific">Ramazzottius varieornatus</name>
    <name type="common">Water bear</name>
    <name type="synonym">Tardigrade</name>
    <dbReference type="NCBI Taxonomy" id="947166"/>
    <lineage>
        <taxon>Eukaryota</taxon>
        <taxon>Metazoa</taxon>
        <taxon>Ecdysozoa</taxon>
        <taxon>Tardigrada</taxon>
        <taxon>Eutardigrada</taxon>
        <taxon>Parachela</taxon>
        <taxon>Hypsibioidea</taxon>
        <taxon>Ramazzottiidae</taxon>
        <taxon>Ramazzottius</taxon>
    </lineage>
</organism>
<dbReference type="PANTHER" id="PTHR45902:SF3">
    <property type="entry name" value="G-PROTEIN COUPLED RECEPTORS FAMILY 2 PROFILE 2 DOMAIN-CONTAINING PROTEIN"/>
    <property type="match status" value="1"/>
</dbReference>
<keyword evidence="3 6" id="KW-1133">Transmembrane helix</keyword>
<feature type="transmembrane region" description="Helical" evidence="6">
    <location>
        <begin position="588"/>
        <end position="609"/>
    </location>
</feature>
<reference evidence="9 10" key="1">
    <citation type="journal article" date="2016" name="Nat. Commun.">
        <title>Extremotolerant tardigrade genome and improved radiotolerance of human cultured cells by tardigrade-unique protein.</title>
        <authorList>
            <person name="Hashimoto T."/>
            <person name="Horikawa D.D."/>
            <person name="Saito Y."/>
            <person name="Kuwahara H."/>
            <person name="Kozuka-Hata H."/>
            <person name="Shin-I T."/>
            <person name="Minakuchi Y."/>
            <person name="Ohishi K."/>
            <person name="Motoyama A."/>
            <person name="Aizu T."/>
            <person name="Enomoto A."/>
            <person name="Kondo K."/>
            <person name="Tanaka S."/>
            <person name="Hara Y."/>
            <person name="Koshikawa S."/>
            <person name="Sagara H."/>
            <person name="Miura T."/>
            <person name="Yokobori S."/>
            <person name="Miyagawa K."/>
            <person name="Suzuki Y."/>
            <person name="Kubo T."/>
            <person name="Oyama M."/>
            <person name="Kohara Y."/>
            <person name="Fujiyama A."/>
            <person name="Arakawa K."/>
            <person name="Katayama T."/>
            <person name="Toyoda A."/>
            <person name="Kunieda T."/>
        </authorList>
    </citation>
    <scope>NUCLEOTIDE SEQUENCE [LARGE SCALE GENOMIC DNA]</scope>
    <source>
        <strain evidence="9 10">YOKOZUNA-1</strain>
    </source>
</reference>
<evidence type="ECO:0000259" key="8">
    <source>
        <dbReference type="PROSITE" id="PS50261"/>
    </source>
</evidence>
<evidence type="ECO:0000256" key="6">
    <source>
        <dbReference type="SAM" id="Phobius"/>
    </source>
</evidence>
<dbReference type="InterPro" id="IPR017981">
    <property type="entry name" value="GPCR_2-like_7TM"/>
</dbReference>
<feature type="transmembrane region" description="Helical" evidence="6">
    <location>
        <begin position="635"/>
        <end position="662"/>
    </location>
</feature>
<protein>
    <recommendedName>
        <fullName evidence="8">G-protein coupled receptors family 2 profile 2 domain-containing protein</fullName>
    </recommendedName>
</protein>
<dbReference type="GO" id="GO:0016020">
    <property type="term" value="C:membrane"/>
    <property type="evidence" value="ECO:0007669"/>
    <property type="project" value="UniProtKB-SubCell"/>
</dbReference>
<proteinExistence type="predicted"/>
<dbReference type="SUPFAM" id="SSF81321">
    <property type="entry name" value="Family A G protein-coupled receptor-like"/>
    <property type="match status" value="1"/>
</dbReference>
<feature type="domain" description="G-protein coupled receptors family 2 profile 2" evidence="8">
    <location>
        <begin position="476"/>
        <end position="735"/>
    </location>
</feature>
<evidence type="ECO:0000256" key="1">
    <source>
        <dbReference type="ARBA" id="ARBA00004141"/>
    </source>
</evidence>
<dbReference type="AlphaFoldDB" id="A0A1D1UWN9"/>
<dbReference type="InterPro" id="IPR000832">
    <property type="entry name" value="GPCR_2_secretin-like"/>
</dbReference>
<dbReference type="GO" id="GO:0007166">
    <property type="term" value="P:cell surface receptor signaling pathway"/>
    <property type="evidence" value="ECO:0007669"/>
    <property type="project" value="InterPro"/>
</dbReference>
<dbReference type="CDD" id="cd15039">
    <property type="entry name" value="7tmB3_Methuselah-like"/>
    <property type="match status" value="1"/>
</dbReference>